<evidence type="ECO:0000313" key="1">
    <source>
        <dbReference type="EMBL" id="OGE09595.1"/>
    </source>
</evidence>
<dbReference type="STRING" id="1797729.A3A60_01550"/>
<organism evidence="1 2">
    <name type="scientific">Candidatus Curtissbacteria bacterium RIFCSPLOWO2_01_FULL_42_26</name>
    <dbReference type="NCBI Taxonomy" id="1797729"/>
    <lineage>
        <taxon>Bacteria</taxon>
        <taxon>Candidatus Curtissiibacteriota</taxon>
    </lineage>
</organism>
<dbReference type="AlphaFoldDB" id="A0A1F5I015"/>
<name>A0A1F5I015_9BACT</name>
<dbReference type="EMBL" id="MFBS01000018">
    <property type="protein sequence ID" value="OGE09595.1"/>
    <property type="molecule type" value="Genomic_DNA"/>
</dbReference>
<sequence length="295" mass="34789">MSVDIKERIDIRKLVVDAPEKPPYAYFDPERDITENDWQQMHAAVTNLYIDRFDYPNLLRLSQLLANMRKINPKRDLSITEKYLEEIEENLTTELTELRVQHMQEKFAKDNWRDFAQLARNTKLIFADKIKQELVTDDDWEIMEDLFHGSKRGQYRDYLYIAMAAKILFPEKRASEMAFIDEGFEEAVKETQNYLDNRAYLDYVDCAIACKFLWPDKADEIPINDKVWVYLRNELEQARSDRNWEGFAGAVSNTLFLSAKRITLTDQGLEVEMPQIPTPLEGKIPDLPRTKKYGR</sequence>
<evidence type="ECO:0000313" key="2">
    <source>
        <dbReference type="Proteomes" id="UP000179227"/>
    </source>
</evidence>
<reference evidence="1 2" key="1">
    <citation type="journal article" date="2016" name="Nat. Commun.">
        <title>Thousands of microbial genomes shed light on interconnected biogeochemical processes in an aquifer system.</title>
        <authorList>
            <person name="Anantharaman K."/>
            <person name="Brown C.T."/>
            <person name="Hug L.A."/>
            <person name="Sharon I."/>
            <person name="Castelle C.J."/>
            <person name="Probst A.J."/>
            <person name="Thomas B.C."/>
            <person name="Singh A."/>
            <person name="Wilkins M.J."/>
            <person name="Karaoz U."/>
            <person name="Brodie E.L."/>
            <person name="Williams K.H."/>
            <person name="Hubbard S.S."/>
            <person name="Banfield J.F."/>
        </authorList>
    </citation>
    <scope>NUCLEOTIDE SEQUENCE [LARGE SCALE GENOMIC DNA]</scope>
</reference>
<comment type="caution">
    <text evidence="1">The sequence shown here is derived from an EMBL/GenBank/DDBJ whole genome shotgun (WGS) entry which is preliminary data.</text>
</comment>
<dbReference type="Proteomes" id="UP000179227">
    <property type="component" value="Unassembled WGS sequence"/>
</dbReference>
<protein>
    <submittedName>
        <fullName evidence="1">Uncharacterized protein</fullName>
    </submittedName>
</protein>
<gene>
    <name evidence="1" type="ORF">A3A60_01550</name>
</gene>
<proteinExistence type="predicted"/>
<accession>A0A1F5I015</accession>